<evidence type="ECO:0000313" key="2">
    <source>
        <dbReference type="Proteomes" id="UP000265520"/>
    </source>
</evidence>
<keyword evidence="2" id="KW-1185">Reference proteome</keyword>
<organism evidence="1 2">
    <name type="scientific">Trifolium medium</name>
    <dbReference type="NCBI Taxonomy" id="97028"/>
    <lineage>
        <taxon>Eukaryota</taxon>
        <taxon>Viridiplantae</taxon>
        <taxon>Streptophyta</taxon>
        <taxon>Embryophyta</taxon>
        <taxon>Tracheophyta</taxon>
        <taxon>Spermatophyta</taxon>
        <taxon>Magnoliopsida</taxon>
        <taxon>eudicotyledons</taxon>
        <taxon>Gunneridae</taxon>
        <taxon>Pentapetalae</taxon>
        <taxon>rosids</taxon>
        <taxon>fabids</taxon>
        <taxon>Fabales</taxon>
        <taxon>Fabaceae</taxon>
        <taxon>Papilionoideae</taxon>
        <taxon>50 kb inversion clade</taxon>
        <taxon>NPAAA clade</taxon>
        <taxon>Hologalegina</taxon>
        <taxon>IRL clade</taxon>
        <taxon>Trifolieae</taxon>
        <taxon>Trifolium</taxon>
    </lineage>
</organism>
<accession>A0A392R3G5</accession>
<evidence type="ECO:0000313" key="1">
    <source>
        <dbReference type="EMBL" id="MCI30386.1"/>
    </source>
</evidence>
<reference evidence="1 2" key="1">
    <citation type="journal article" date="2018" name="Front. Plant Sci.">
        <title>Red Clover (Trifolium pratense) and Zigzag Clover (T. medium) - A Picture of Genomic Similarities and Differences.</title>
        <authorList>
            <person name="Dluhosova J."/>
            <person name="Istvanek J."/>
            <person name="Nedelnik J."/>
            <person name="Repkova J."/>
        </authorList>
    </citation>
    <scope>NUCLEOTIDE SEQUENCE [LARGE SCALE GENOMIC DNA]</scope>
    <source>
        <strain evidence="2">cv. 10/8</strain>
        <tissue evidence="1">Leaf</tissue>
    </source>
</reference>
<protein>
    <submittedName>
        <fullName evidence="1">Uncharacterized protein</fullName>
    </submittedName>
</protein>
<sequence length="61" mass="7247">MDESILRMRMVMALLLGSHNECRDIILEAANQHWLELHVKRDLAINLKRQRRSPQVAEKMH</sequence>
<proteinExistence type="predicted"/>
<dbReference type="AlphaFoldDB" id="A0A392R3G5"/>
<comment type="caution">
    <text evidence="1">The sequence shown here is derived from an EMBL/GenBank/DDBJ whole genome shotgun (WGS) entry which is preliminary data.</text>
</comment>
<name>A0A392R3G5_9FABA</name>
<dbReference type="Proteomes" id="UP000265520">
    <property type="component" value="Unassembled WGS sequence"/>
</dbReference>
<dbReference type="EMBL" id="LXQA010179184">
    <property type="protein sequence ID" value="MCI30386.1"/>
    <property type="molecule type" value="Genomic_DNA"/>
</dbReference>